<name>A0AAV4WXJ6_9ARAC</name>
<gene>
    <name evidence="1" type="ORF">CDAR_290021</name>
</gene>
<protein>
    <submittedName>
        <fullName evidence="1">Uncharacterized protein</fullName>
    </submittedName>
</protein>
<dbReference type="Proteomes" id="UP001054837">
    <property type="component" value="Unassembled WGS sequence"/>
</dbReference>
<dbReference type="AlphaFoldDB" id="A0AAV4WXJ6"/>
<organism evidence="1 2">
    <name type="scientific">Caerostris darwini</name>
    <dbReference type="NCBI Taxonomy" id="1538125"/>
    <lineage>
        <taxon>Eukaryota</taxon>
        <taxon>Metazoa</taxon>
        <taxon>Ecdysozoa</taxon>
        <taxon>Arthropoda</taxon>
        <taxon>Chelicerata</taxon>
        <taxon>Arachnida</taxon>
        <taxon>Araneae</taxon>
        <taxon>Araneomorphae</taxon>
        <taxon>Entelegynae</taxon>
        <taxon>Araneoidea</taxon>
        <taxon>Araneidae</taxon>
        <taxon>Caerostris</taxon>
    </lineage>
</organism>
<accession>A0AAV4WXJ6</accession>
<sequence length="102" mass="11202">MLHAHLFSPHWRLITVVSESVNKGKGQPMADRDECEVLSLFRYETAFVFALPVHYSPSLHNTTALMSGGEMPQGGALLREAPVTVMDARGRAAPLFSPGEHE</sequence>
<dbReference type="EMBL" id="BPLQ01015260">
    <property type="protein sequence ID" value="GIY86964.1"/>
    <property type="molecule type" value="Genomic_DNA"/>
</dbReference>
<comment type="caution">
    <text evidence="1">The sequence shown here is derived from an EMBL/GenBank/DDBJ whole genome shotgun (WGS) entry which is preliminary data.</text>
</comment>
<evidence type="ECO:0000313" key="2">
    <source>
        <dbReference type="Proteomes" id="UP001054837"/>
    </source>
</evidence>
<proteinExistence type="predicted"/>
<reference evidence="1 2" key="1">
    <citation type="submission" date="2021-06" db="EMBL/GenBank/DDBJ databases">
        <title>Caerostris darwini draft genome.</title>
        <authorList>
            <person name="Kono N."/>
            <person name="Arakawa K."/>
        </authorList>
    </citation>
    <scope>NUCLEOTIDE SEQUENCE [LARGE SCALE GENOMIC DNA]</scope>
</reference>
<keyword evidence="2" id="KW-1185">Reference proteome</keyword>
<evidence type="ECO:0000313" key="1">
    <source>
        <dbReference type="EMBL" id="GIY86964.1"/>
    </source>
</evidence>